<dbReference type="InterPro" id="IPR011660">
    <property type="entry name" value="VapB-like"/>
</dbReference>
<evidence type="ECO:0000256" key="1">
    <source>
        <dbReference type="ARBA" id="ARBA00022649"/>
    </source>
</evidence>
<dbReference type="OrthoDB" id="27145at2"/>
<evidence type="ECO:0000313" key="3">
    <source>
        <dbReference type="EMBL" id="PKV96472.1"/>
    </source>
</evidence>
<comment type="caution">
    <text evidence="3">The sequence shown here is derived from an EMBL/GenBank/DDBJ whole genome shotgun (WGS) entry which is preliminary data.</text>
</comment>
<reference evidence="3 4" key="1">
    <citation type="submission" date="2017-12" db="EMBL/GenBank/DDBJ databases">
        <title>Sequencing the genomes of 1000 Actinobacteria strains.</title>
        <authorList>
            <person name="Klenk H.-P."/>
        </authorList>
    </citation>
    <scope>NUCLEOTIDE SEQUENCE [LARGE SCALE GENOMIC DNA]</scope>
    <source>
        <strain evidence="3 4">DSM 45165</strain>
    </source>
</reference>
<evidence type="ECO:0000313" key="4">
    <source>
        <dbReference type="Proteomes" id="UP000233750"/>
    </source>
</evidence>
<accession>A0A2N3WRG1</accession>
<feature type="region of interest" description="Disordered" evidence="2">
    <location>
        <begin position="66"/>
        <end position="90"/>
    </location>
</feature>
<evidence type="ECO:0000256" key="2">
    <source>
        <dbReference type="SAM" id="MobiDB-lite"/>
    </source>
</evidence>
<gene>
    <name evidence="3" type="ORF">ATK30_7422</name>
</gene>
<dbReference type="Pfam" id="PF07704">
    <property type="entry name" value="PSK_trans_fac"/>
    <property type="match status" value="1"/>
</dbReference>
<feature type="compositionally biased region" description="Basic and acidic residues" evidence="2">
    <location>
        <begin position="69"/>
        <end position="82"/>
    </location>
</feature>
<dbReference type="Proteomes" id="UP000233750">
    <property type="component" value="Unassembled WGS sequence"/>
</dbReference>
<name>A0A2N3WRG1_9PSEU</name>
<dbReference type="EMBL" id="PJMY01000003">
    <property type="protein sequence ID" value="PKV96472.1"/>
    <property type="molecule type" value="Genomic_DNA"/>
</dbReference>
<organism evidence="3 4">
    <name type="scientific">Amycolatopsis echigonensis</name>
    <dbReference type="NCBI Taxonomy" id="2576905"/>
    <lineage>
        <taxon>Bacteria</taxon>
        <taxon>Bacillati</taxon>
        <taxon>Actinomycetota</taxon>
        <taxon>Actinomycetes</taxon>
        <taxon>Pseudonocardiales</taxon>
        <taxon>Pseudonocardiaceae</taxon>
        <taxon>Amycolatopsis</taxon>
    </lineage>
</organism>
<sequence>MAMNIKDPDAERLAAEVAELTGTTKTGAVRESLRMMRDRLVAQRRAEQNADEFVRFLREEIWPQVSPENRGKPISKAEREEILGYGPGGV</sequence>
<proteinExistence type="predicted"/>
<keyword evidence="1" id="KW-1277">Toxin-antitoxin system</keyword>
<protein>
    <submittedName>
        <fullName evidence="3">Transcription factor</fullName>
    </submittedName>
</protein>
<dbReference type="AlphaFoldDB" id="A0A2N3WRG1"/>
<keyword evidence="4" id="KW-1185">Reference proteome</keyword>
<dbReference type="RefSeq" id="WP_101439337.1">
    <property type="nucleotide sequence ID" value="NZ_PJMY01000003.1"/>
</dbReference>